<accession>A0A398C4U0</accession>
<dbReference type="Proteomes" id="UP000266302">
    <property type="component" value="Unassembled WGS sequence"/>
</dbReference>
<keyword evidence="4" id="KW-1185">Reference proteome</keyword>
<protein>
    <recommendedName>
        <fullName evidence="1">UPF0225 protein D3F03_15325</fullName>
    </recommendedName>
</protein>
<comment type="similarity">
    <text evidence="1">Belongs to the UPF0225 family.</text>
</comment>
<proteinExistence type="inferred from homology"/>
<dbReference type="AlphaFoldDB" id="A0A398C4U0"/>
<dbReference type="SUPFAM" id="SSF54427">
    <property type="entry name" value="NTF2-like"/>
    <property type="match status" value="1"/>
</dbReference>
<evidence type="ECO:0000256" key="1">
    <source>
        <dbReference type="HAMAP-Rule" id="MF_00612"/>
    </source>
</evidence>
<dbReference type="InterPro" id="IPR023006">
    <property type="entry name" value="YchJ-like"/>
</dbReference>
<comment type="caution">
    <text evidence="3">The sequence shown here is derived from an EMBL/GenBank/DDBJ whole genome shotgun (WGS) entry which is preliminary data.</text>
</comment>
<evidence type="ECO:0000259" key="2">
    <source>
        <dbReference type="Pfam" id="PF17775"/>
    </source>
</evidence>
<organism evidence="3 4">
    <name type="scientific">Simplicispira hankyongi</name>
    <dbReference type="NCBI Taxonomy" id="2315688"/>
    <lineage>
        <taxon>Bacteria</taxon>
        <taxon>Pseudomonadati</taxon>
        <taxon>Pseudomonadota</taxon>
        <taxon>Betaproteobacteria</taxon>
        <taxon>Burkholderiales</taxon>
        <taxon>Comamonadaceae</taxon>
        <taxon>Simplicispira</taxon>
    </lineage>
</organism>
<name>A0A398C4U0_9BURK</name>
<dbReference type="InterPro" id="IPR048469">
    <property type="entry name" value="YchJ-like_M"/>
</dbReference>
<evidence type="ECO:0000313" key="4">
    <source>
        <dbReference type="Proteomes" id="UP000266302"/>
    </source>
</evidence>
<dbReference type="Gene3D" id="3.10.450.50">
    <property type="match status" value="1"/>
</dbReference>
<dbReference type="Pfam" id="PF17775">
    <property type="entry name" value="YchJ_M-like"/>
    <property type="match status" value="1"/>
</dbReference>
<dbReference type="OrthoDB" id="21421at2"/>
<feature type="domain" description="YchJ-like middle NTF2-like" evidence="2">
    <location>
        <begin position="42"/>
        <end position="134"/>
    </location>
</feature>
<reference evidence="3 4" key="1">
    <citation type="submission" date="2018-09" db="EMBL/GenBank/DDBJ databases">
        <title>Draft genome of Simplicispira sp. NY-02.</title>
        <authorList>
            <person name="Im W.T."/>
        </authorList>
    </citation>
    <scope>NUCLEOTIDE SEQUENCE [LARGE SCALE GENOMIC DNA]</scope>
    <source>
        <strain evidence="3 4">NY-02</strain>
    </source>
</reference>
<dbReference type="HAMAP" id="MF_00612">
    <property type="entry name" value="UPF0225"/>
    <property type="match status" value="1"/>
</dbReference>
<gene>
    <name evidence="3" type="ORF">D3F03_15325</name>
</gene>
<sequence length="142" mass="16074">MLARDSASPCPCGRLDPRARARPLAFGQCCGRWLGGDAPAPDAESLMRSRYSAFVREDAAWLRATWHASTRPAELDFEPGARWLGLEVRRHCLIDADHAEVEFVARYRVAGQAVRLHETSRFVREGGHWFYVDGAQHERARK</sequence>
<dbReference type="EMBL" id="QXJC01000010">
    <property type="protein sequence ID" value="RID97174.1"/>
    <property type="molecule type" value="Genomic_DNA"/>
</dbReference>
<dbReference type="InterPro" id="IPR032710">
    <property type="entry name" value="NTF2-like_dom_sf"/>
</dbReference>
<evidence type="ECO:0000313" key="3">
    <source>
        <dbReference type="EMBL" id="RID97174.1"/>
    </source>
</evidence>